<keyword evidence="2" id="KW-1133">Transmembrane helix</keyword>
<keyword evidence="2" id="KW-0472">Membrane</keyword>
<dbReference type="Proteomes" id="UP001550739">
    <property type="component" value="Unassembled WGS sequence"/>
</dbReference>
<feature type="transmembrane region" description="Helical" evidence="2">
    <location>
        <begin position="101"/>
        <end position="121"/>
    </location>
</feature>
<keyword evidence="4" id="KW-1185">Reference proteome</keyword>
<gene>
    <name evidence="3" type="primary">madL</name>
    <name evidence="3" type="ORF">AB0E89_04920</name>
</gene>
<feature type="transmembrane region" description="Helical" evidence="2">
    <location>
        <begin position="71"/>
        <end position="89"/>
    </location>
</feature>
<protein>
    <submittedName>
        <fullName evidence="3">Malonate transporter subunit MadL</fullName>
    </submittedName>
</protein>
<dbReference type="EMBL" id="JBEZVE010000002">
    <property type="protein sequence ID" value="MEU3779925.1"/>
    <property type="molecule type" value="Genomic_DNA"/>
</dbReference>
<dbReference type="RefSeq" id="WP_334579529.1">
    <property type="nucleotide sequence ID" value="NZ_JBEZVE010000002.1"/>
</dbReference>
<organism evidence="3 4">
    <name type="scientific">Streptomyces sp. 900129855</name>
    <dbReference type="NCBI Taxonomy" id="3155129"/>
    <lineage>
        <taxon>Bacteria</taxon>
        <taxon>Bacillati</taxon>
        <taxon>Actinomycetota</taxon>
        <taxon>Actinomycetes</taxon>
        <taxon>Kitasatosporales</taxon>
        <taxon>Streptomycetaceae</taxon>
        <taxon>Streptomyces</taxon>
    </lineage>
</organism>
<feature type="transmembrane region" description="Helical" evidence="2">
    <location>
        <begin position="12"/>
        <end position="35"/>
    </location>
</feature>
<reference evidence="3 4" key="1">
    <citation type="submission" date="2024-06" db="EMBL/GenBank/DDBJ databases">
        <title>The Natural Products Discovery Center: Release of the First 8490 Sequenced Strains for Exploring Actinobacteria Biosynthetic Diversity.</title>
        <authorList>
            <person name="Kalkreuter E."/>
            <person name="Kautsar S.A."/>
            <person name="Yang D."/>
            <person name="Bader C.D."/>
            <person name="Teijaro C.N."/>
            <person name="Fluegel L."/>
            <person name="Davis C.M."/>
            <person name="Simpson J.R."/>
            <person name="Lauterbach L."/>
            <person name="Steele A.D."/>
            <person name="Gui C."/>
            <person name="Meng S."/>
            <person name="Li G."/>
            <person name="Viehrig K."/>
            <person name="Ye F."/>
            <person name="Su P."/>
            <person name="Kiefer A.F."/>
            <person name="Nichols A."/>
            <person name="Cepeda A.J."/>
            <person name="Yan W."/>
            <person name="Fan B."/>
            <person name="Jiang Y."/>
            <person name="Adhikari A."/>
            <person name="Zheng C.-J."/>
            <person name="Schuster L."/>
            <person name="Cowan T.M."/>
            <person name="Smanski M.J."/>
            <person name="Chevrette M.G."/>
            <person name="De Carvalho L.P.S."/>
            <person name="Shen B."/>
        </authorList>
    </citation>
    <scope>NUCLEOTIDE SEQUENCE [LARGE SCALE GENOMIC DNA]</scope>
    <source>
        <strain evidence="3 4">NPDC033843</strain>
    </source>
</reference>
<evidence type="ECO:0000256" key="2">
    <source>
        <dbReference type="SAM" id="Phobius"/>
    </source>
</evidence>
<accession>A0ABV2ZCM8</accession>
<proteinExistence type="predicted"/>
<sequence>MSLSVEKTMVIYGVAALAVCMLAGTLVGELIGAAVGVDANVGGVGFAMILLIAVTHQLRKRGKFPEASEQGVLFWSAMYIPIVVGMAAAQNVVKAVTGGPMAILAGLAAVAVGFALVPALARIGEPGEPLEPLEPPVTPAADEKQEA</sequence>
<dbReference type="InterPro" id="IPR004690">
    <property type="entry name" value="Maln_transptMadL"/>
</dbReference>
<name>A0ABV2ZCM8_9ACTN</name>
<keyword evidence="2" id="KW-0812">Transmembrane</keyword>
<dbReference type="Pfam" id="PF03817">
    <property type="entry name" value="MadL"/>
    <property type="match status" value="1"/>
</dbReference>
<comment type="caution">
    <text evidence="3">The sequence shown here is derived from an EMBL/GenBank/DDBJ whole genome shotgun (WGS) entry which is preliminary data.</text>
</comment>
<feature type="transmembrane region" description="Helical" evidence="2">
    <location>
        <begin position="41"/>
        <end position="59"/>
    </location>
</feature>
<dbReference type="NCBIfam" id="TIGR00807">
    <property type="entry name" value="malonate_madL"/>
    <property type="match status" value="1"/>
</dbReference>
<evidence type="ECO:0000313" key="3">
    <source>
        <dbReference type="EMBL" id="MEU3779925.1"/>
    </source>
</evidence>
<evidence type="ECO:0000313" key="4">
    <source>
        <dbReference type="Proteomes" id="UP001550739"/>
    </source>
</evidence>
<feature type="region of interest" description="Disordered" evidence="1">
    <location>
        <begin position="127"/>
        <end position="147"/>
    </location>
</feature>
<evidence type="ECO:0000256" key="1">
    <source>
        <dbReference type="SAM" id="MobiDB-lite"/>
    </source>
</evidence>